<name>A0A413RPW8_9CELL</name>
<keyword evidence="11" id="KW-1185">Reference proteome</keyword>
<dbReference type="InterPro" id="IPR050297">
    <property type="entry name" value="LipidA_mod_glycosyltrf_83"/>
</dbReference>
<keyword evidence="4" id="KW-0808">Transferase</keyword>
<feature type="transmembrane region" description="Helical" evidence="8">
    <location>
        <begin position="298"/>
        <end position="319"/>
    </location>
</feature>
<dbReference type="GO" id="GO:0005886">
    <property type="term" value="C:plasma membrane"/>
    <property type="evidence" value="ECO:0007669"/>
    <property type="project" value="UniProtKB-SubCell"/>
</dbReference>
<feature type="transmembrane region" description="Helical" evidence="8">
    <location>
        <begin position="198"/>
        <end position="217"/>
    </location>
</feature>
<feature type="transmembrane region" description="Helical" evidence="8">
    <location>
        <begin position="244"/>
        <end position="264"/>
    </location>
</feature>
<sequence length="488" mass="51312">MLPGMPPIARRPLSLVGAATSVLLLLFSARYGYHRDELYFLVAGGHPAFGYVDQPPLVPLLAHAVDAVSGGSIVALRAVAAVAAGVLVVVGGLIARELGGDRDAQVLAAVCVAISGTTLAPGHLMTTTIVDLLVWSVLLWLLLRCVGVGRAPTREWLLVGLVAGIGLEVKTLVVALLAACLVGLVVVGPREVLRSWRVLAAAAIALALWAPNLLWQATHDWPQLELSRAIAVGGSATSSSPAEFVLLQLVQVSPVLVLVWGPGLWRLWRDPDVRRARFVVVAYVVLFVGFLLTGGKAYYLAGLYPTLLAAGAVPVVAFVRRGSGRVLGLAVALGVSLLVTAVITLPVLPPTMPADTPVPDLNSDSVETVGWPALADTVAAVVAEQPPGTVVLTANYGEAGALARYRPEVEVYSGHNAFWSWGPPPADATTVVAVGIAPAELRRWFASTTLVDRIDTGVDNEEQGALLVVASGPRQEWAVLWPLMRRFG</sequence>
<feature type="transmembrane region" description="Helical" evidence="8">
    <location>
        <begin position="106"/>
        <end position="125"/>
    </location>
</feature>
<proteinExistence type="predicted"/>
<organism evidence="10 11">
    <name type="scientific">Cellulomonas rhizosphaerae</name>
    <dbReference type="NCBI Taxonomy" id="2293719"/>
    <lineage>
        <taxon>Bacteria</taxon>
        <taxon>Bacillati</taxon>
        <taxon>Actinomycetota</taxon>
        <taxon>Actinomycetes</taxon>
        <taxon>Micrococcales</taxon>
        <taxon>Cellulomonadaceae</taxon>
        <taxon>Cellulomonas</taxon>
    </lineage>
</organism>
<dbReference type="OrthoDB" id="5166595at2"/>
<dbReference type="PANTHER" id="PTHR33908:SF11">
    <property type="entry name" value="MEMBRANE PROTEIN"/>
    <property type="match status" value="1"/>
</dbReference>
<evidence type="ECO:0000256" key="3">
    <source>
        <dbReference type="ARBA" id="ARBA00022676"/>
    </source>
</evidence>
<comment type="subcellular location">
    <subcellularLocation>
        <location evidence="1">Cell membrane</location>
        <topology evidence="1">Multi-pass membrane protein</topology>
    </subcellularLocation>
</comment>
<dbReference type="AlphaFoldDB" id="A0A413RPW8"/>
<accession>A0A413RPW8</accession>
<dbReference type="PANTHER" id="PTHR33908">
    <property type="entry name" value="MANNOSYLTRANSFERASE YKCB-RELATED"/>
    <property type="match status" value="1"/>
</dbReference>
<evidence type="ECO:0000256" key="1">
    <source>
        <dbReference type="ARBA" id="ARBA00004651"/>
    </source>
</evidence>
<evidence type="ECO:0000256" key="2">
    <source>
        <dbReference type="ARBA" id="ARBA00022475"/>
    </source>
</evidence>
<evidence type="ECO:0000256" key="8">
    <source>
        <dbReference type="SAM" id="Phobius"/>
    </source>
</evidence>
<feature type="transmembrane region" description="Helical" evidence="8">
    <location>
        <begin position="74"/>
        <end position="94"/>
    </location>
</feature>
<evidence type="ECO:0000256" key="6">
    <source>
        <dbReference type="ARBA" id="ARBA00022989"/>
    </source>
</evidence>
<dbReference type="EMBL" id="QWKP01000122">
    <property type="protein sequence ID" value="RHA44046.1"/>
    <property type="molecule type" value="Genomic_DNA"/>
</dbReference>
<evidence type="ECO:0000313" key="10">
    <source>
        <dbReference type="EMBL" id="RHA44046.1"/>
    </source>
</evidence>
<keyword evidence="7 8" id="KW-0472">Membrane</keyword>
<keyword evidence="6 8" id="KW-1133">Transmembrane helix</keyword>
<feature type="transmembrane region" description="Helical" evidence="8">
    <location>
        <begin position="276"/>
        <end position="292"/>
    </location>
</feature>
<evidence type="ECO:0000256" key="5">
    <source>
        <dbReference type="ARBA" id="ARBA00022692"/>
    </source>
</evidence>
<evidence type="ECO:0000256" key="4">
    <source>
        <dbReference type="ARBA" id="ARBA00022679"/>
    </source>
</evidence>
<feature type="transmembrane region" description="Helical" evidence="8">
    <location>
        <begin position="326"/>
        <end position="348"/>
    </location>
</feature>
<feature type="domain" description="Glycosyltransferase RgtA/B/C/D-like" evidence="9">
    <location>
        <begin position="53"/>
        <end position="215"/>
    </location>
</feature>
<evidence type="ECO:0000259" key="9">
    <source>
        <dbReference type="Pfam" id="PF13231"/>
    </source>
</evidence>
<protein>
    <recommendedName>
        <fullName evidence="9">Glycosyltransferase RgtA/B/C/D-like domain-containing protein</fullName>
    </recommendedName>
</protein>
<feature type="transmembrane region" description="Helical" evidence="8">
    <location>
        <begin position="157"/>
        <end position="186"/>
    </location>
</feature>
<keyword evidence="3" id="KW-0328">Glycosyltransferase</keyword>
<keyword evidence="2" id="KW-1003">Cell membrane</keyword>
<dbReference type="GO" id="GO:0009103">
    <property type="term" value="P:lipopolysaccharide biosynthetic process"/>
    <property type="evidence" value="ECO:0007669"/>
    <property type="project" value="UniProtKB-ARBA"/>
</dbReference>
<comment type="caution">
    <text evidence="10">The sequence shown here is derived from an EMBL/GenBank/DDBJ whole genome shotgun (WGS) entry which is preliminary data.</text>
</comment>
<keyword evidence="5 8" id="KW-0812">Transmembrane</keyword>
<dbReference type="InterPro" id="IPR038731">
    <property type="entry name" value="RgtA/B/C-like"/>
</dbReference>
<dbReference type="Pfam" id="PF13231">
    <property type="entry name" value="PMT_2"/>
    <property type="match status" value="1"/>
</dbReference>
<gene>
    <name evidence="10" type="ORF">D1825_03310</name>
</gene>
<evidence type="ECO:0000313" key="11">
    <source>
        <dbReference type="Proteomes" id="UP000283374"/>
    </source>
</evidence>
<dbReference type="Proteomes" id="UP000283374">
    <property type="component" value="Unassembled WGS sequence"/>
</dbReference>
<dbReference type="GO" id="GO:0016763">
    <property type="term" value="F:pentosyltransferase activity"/>
    <property type="evidence" value="ECO:0007669"/>
    <property type="project" value="TreeGrafter"/>
</dbReference>
<evidence type="ECO:0000256" key="7">
    <source>
        <dbReference type="ARBA" id="ARBA00023136"/>
    </source>
</evidence>
<reference evidence="10 11" key="1">
    <citation type="submission" date="2018-08" db="EMBL/GenBank/DDBJ databases">
        <title>Cellulomonas rhizosphaerae sp. nov., a novel actinomycete isolated from soil.</title>
        <authorList>
            <person name="Tian Y."/>
        </authorList>
    </citation>
    <scope>NUCLEOTIDE SEQUENCE [LARGE SCALE GENOMIC DNA]</scope>
    <source>
        <strain evidence="10 11">NEAU-TCZ24</strain>
    </source>
</reference>